<protein>
    <submittedName>
        <fullName evidence="1">Nitroimidazol reductase NimA-like FMN-containing flavoprotein (Pyridoxamine 5'-phosphate oxidase superfamily)</fullName>
    </submittedName>
</protein>
<dbReference type="SUPFAM" id="SSF50475">
    <property type="entry name" value="FMN-binding split barrel"/>
    <property type="match status" value="1"/>
</dbReference>
<dbReference type="Proteomes" id="UP000291097">
    <property type="component" value="Unassembled WGS sequence"/>
</dbReference>
<dbReference type="InterPro" id="IPR012349">
    <property type="entry name" value="Split_barrel_FMN-bd"/>
</dbReference>
<dbReference type="Pfam" id="PF12900">
    <property type="entry name" value="Pyridox_ox_2"/>
    <property type="match status" value="1"/>
</dbReference>
<accession>A0A482Y4Z5</accession>
<dbReference type="AlphaFoldDB" id="A0A482Y4Z5"/>
<reference evidence="1 2" key="1">
    <citation type="submission" date="2019-02" db="EMBL/GenBank/DDBJ databases">
        <title>Genomic Encyclopedia of Archaeal and Bacterial Type Strains, Phase II (KMG-II): from individual species to whole genera.</title>
        <authorList>
            <person name="Goeker M."/>
        </authorList>
    </citation>
    <scope>NUCLEOTIDE SEQUENCE [LARGE SCALE GENOMIC DNA]</scope>
    <source>
        <strain evidence="1 2">DSM 18328</strain>
    </source>
</reference>
<name>A0A482Y4Z5_9EURY</name>
<evidence type="ECO:0000313" key="1">
    <source>
        <dbReference type="EMBL" id="RZV06653.1"/>
    </source>
</evidence>
<evidence type="ECO:0000313" key="2">
    <source>
        <dbReference type="Proteomes" id="UP000291097"/>
    </source>
</evidence>
<dbReference type="Gene3D" id="2.30.110.10">
    <property type="entry name" value="Electron Transport, Fmn-binding Protein, Chain A"/>
    <property type="match status" value="1"/>
</dbReference>
<dbReference type="RefSeq" id="WP_130501512.1">
    <property type="nucleotide sequence ID" value="NZ_SHMP01000007.1"/>
</dbReference>
<dbReference type="EMBL" id="SHMP01000007">
    <property type="protein sequence ID" value="RZV06653.1"/>
    <property type="molecule type" value="Genomic_DNA"/>
</dbReference>
<gene>
    <name evidence="1" type="ORF">BDK88_3678</name>
</gene>
<dbReference type="OrthoDB" id="953at2157"/>
<comment type="caution">
    <text evidence="1">The sequence shown here is derived from an EMBL/GenBank/DDBJ whole genome shotgun (WGS) entry which is preliminary data.</text>
</comment>
<sequence>MGDIGDAISSRMAEKFFASQGHGVLSLAKDNDGYGIPVSYGYDLESERCILQFVTESESQKQQFLETSETVTLTAYEYGSDGTWQSVVATGSLQSLSNDAVANWAAAIFFTQASNIETVSRREDSDSEVEWYEYDIEILTGRTNTDGDSNESASRLE</sequence>
<organism evidence="1 2">
    <name type="scientific">Natrinema hispanicum</name>
    <dbReference type="NCBI Taxonomy" id="392421"/>
    <lineage>
        <taxon>Archaea</taxon>
        <taxon>Methanobacteriati</taxon>
        <taxon>Methanobacteriota</taxon>
        <taxon>Stenosarchaea group</taxon>
        <taxon>Halobacteria</taxon>
        <taxon>Halobacteriales</taxon>
        <taxon>Natrialbaceae</taxon>
        <taxon>Natrinema</taxon>
    </lineage>
</organism>
<dbReference type="InterPro" id="IPR024747">
    <property type="entry name" value="Pyridox_Oxase-rel"/>
</dbReference>
<proteinExistence type="predicted"/>